<evidence type="ECO:0000256" key="1">
    <source>
        <dbReference type="SAM" id="MobiDB-lite"/>
    </source>
</evidence>
<organism evidence="2">
    <name type="scientific">Alexandrium andersonii</name>
    <dbReference type="NCBI Taxonomy" id="327968"/>
    <lineage>
        <taxon>Eukaryota</taxon>
        <taxon>Sar</taxon>
        <taxon>Alveolata</taxon>
        <taxon>Dinophyceae</taxon>
        <taxon>Gonyaulacales</taxon>
        <taxon>Pyrocystaceae</taxon>
        <taxon>Alexandrium</taxon>
    </lineage>
</organism>
<protein>
    <submittedName>
        <fullName evidence="2">Uncharacterized protein</fullName>
    </submittedName>
</protein>
<reference evidence="2" key="1">
    <citation type="submission" date="2021-01" db="EMBL/GenBank/DDBJ databases">
        <authorList>
            <person name="Corre E."/>
            <person name="Pelletier E."/>
            <person name="Niang G."/>
            <person name="Scheremetjew M."/>
            <person name="Finn R."/>
            <person name="Kale V."/>
            <person name="Holt S."/>
            <person name="Cochrane G."/>
            <person name="Meng A."/>
            <person name="Brown T."/>
            <person name="Cohen L."/>
        </authorList>
    </citation>
    <scope>NUCLEOTIDE SEQUENCE</scope>
    <source>
        <strain evidence="2">CCMP2222</strain>
    </source>
</reference>
<gene>
    <name evidence="2" type="ORF">AAND1436_LOCUS36054</name>
</gene>
<accession>A0A7S2MQ23</accession>
<name>A0A7S2MQ23_9DINO</name>
<dbReference type="EMBL" id="HBGQ01075278">
    <property type="protein sequence ID" value="CAD9495954.1"/>
    <property type="molecule type" value="Transcribed_RNA"/>
</dbReference>
<evidence type="ECO:0000313" key="2">
    <source>
        <dbReference type="EMBL" id="CAD9495954.1"/>
    </source>
</evidence>
<proteinExistence type="predicted"/>
<feature type="region of interest" description="Disordered" evidence="1">
    <location>
        <begin position="112"/>
        <end position="134"/>
    </location>
</feature>
<sequence>MRPLGWHSDGFGTLPELDKVLAVLHAHIPWLYLSSSVTNCVSLSASSTPLSERAGAGPRREMLSQDIYSLAASALASKPADPAKSSCSGKARGELRERQHCMELLLSTAREQMEPDTARRLSQSHRQQTDRGEPKRCVHGQVACEVLVRYSLCNKASAGEKDKDVSSLYVAVHHMTMMAVQDAVPSDRLGGLPDRMRGAMRDLQRRAFHLQRLVREMLPLERERMLREGADGGRALLSHDCEFQELIREHMILVMHRILACAAALER</sequence>
<dbReference type="AlphaFoldDB" id="A0A7S2MQ23"/>